<keyword evidence="6 9" id="KW-1133">Transmembrane helix</keyword>
<protein>
    <submittedName>
        <fullName evidence="10">Aquaporin AQPAn.G</fullName>
    </submittedName>
</protein>
<evidence type="ECO:0000256" key="7">
    <source>
        <dbReference type="ARBA" id="ARBA00023136"/>
    </source>
</evidence>
<keyword evidence="7 9" id="KW-0472">Membrane</keyword>
<evidence type="ECO:0000256" key="5">
    <source>
        <dbReference type="ARBA" id="ARBA00022692"/>
    </source>
</evidence>
<comment type="subcellular location">
    <subcellularLocation>
        <location evidence="1">Cell membrane</location>
        <topology evidence="1">Multi-pass membrane protein</topology>
    </subcellularLocation>
</comment>
<keyword evidence="11" id="KW-1185">Reference proteome</keyword>
<dbReference type="InterPro" id="IPR000425">
    <property type="entry name" value="MIP"/>
</dbReference>
<dbReference type="PROSITE" id="PS00221">
    <property type="entry name" value="MIP"/>
    <property type="match status" value="1"/>
</dbReference>
<keyword evidence="3 8" id="KW-0813">Transport</keyword>
<feature type="transmembrane region" description="Helical" evidence="9">
    <location>
        <begin position="20"/>
        <end position="42"/>
    </location>
</feature>
<dbReference type="SUPFAM" id="SSF81338">
    <property type="entry name" value="Aquaporin-like"/>
    <property type="match status" value="1"/>
</dbReference>
<gene>
    <name evidence="10" type="ORF">Fcan01_17983</name>
</gene>
<dbReference type="InterPro" id="IPR034294">
    <property type="entry name" value="Aquaporin_transptr"/>
</dbReference>
<dbReference type="PANTHER" id="PTHR19139:SF199">
    <property type="entry name" value="MIP17260P"/>
    <property type="match status" value="1"/>
</dbReference>
<dbReference type="Pfam" id="PF00230">
    <property type="entry name" value="MIP"/>
    <property type="match status" value="1"/>
</dbReference>
<feature type="transmembrane region" description="Helical" evidence="9">
    <location>
        <begin position="220"/>
        <end position="240"/>
    </location>
</feature>
<dbReference type="EMBL" id="LNIX01000013">
    <property type="protein sequence ID" value="OXA47547.1"/>
    <property type="molecule type" value="Genomic_DNA"/>
</dbReference>
<evidence type="ECO:0000313" key="10">
    <source>
        <dbReference type="EMBL" id="OXA47547.1"/>
    </source>
</evidence>
<dbReference type="STRING" id="158441.A0A226DS97"/>
<proteinExistence type="inferred from homology"/>
<dbReference type="Proteomes" id="UP000198287">
    <property type="component" value="Unassembled WGS sequence"/>
</dbReference>
<dbReference type="InterPro" id="IPR023271">
    <property type="entry name" value="Aquaporin-like"/>
</dbReference>
<keyword evidence="5 8" id="KW-0812">Transmembrane</keyword>
<comment type="caution">
    <text evidence="10">The sequence shown here is derived from an EMBL/GenBank/DDBJ whole genome shotgun (WGS) entry which is preliminary data.</text>
</comment>
<evidence type="ECO:0000256" key="1">
    <source>
        <dbReference type="ARBA" id="ARBA00004651"/>
    </source>
</evidence>
<comment type="similarity">
    <text evidence="2 8">Belongs to the MIP/aquaporin (TC 1.A.8) family.</text>
</comment>
<accession>A0A226DS97</accession>
<organism evidence="10 11">
    <name type="scientific">Folsomia candida</name>
    <name type="common">Springtail</name>
    <dbReference type="NCBI Taxonomy" id="158441"/>
    <lineage>
        <taxon>Eukaryota</taxon>
        <taxon>Metazoa</taxon>
        <taxon>Ecdysozoa</taxon>
        <taxon>Arthropoda</taxon>
        <taxon>Hexapoda</taxon>
        <taxon>Collembola</taxon>
        <taxon>Entomobryomorpha</taxon>
        <taxon>Isotomoidea</taxon>
        <taxon>Isotomidae</taxon>
        <taxon>Proisotominae</taxon>
        <taxon>Folsomia</taxon>
    </lineage>
</organism>
<keyword evidence="4" id="KW-1003">Cell membrane</keyword>
<feature type="transmembrane region" description="Helical" evidence="9">
    <location>
        <begin position="133"/>
        <end position="153"/>
    </location>
</feature>
<evidence type="ECO:0000256" key="6">
    <source>
        <dbReference type="ARBA" id="ARBA00022989"/>
    </source>
</evidence>
<dbReference type="GO" id="GO:0015250">
    <property type="term" value="F:water channel activity"/>
    <property type="evidence" value="ECO:0007669"/>
    <property type="project" value="TreeGrafter"/>
</dbReference>
<dbReference type="OrthoDB" id="3222at2759"/>
<feature type="transmembrane region" description="Helical" evidence="9">
    <location>
        <begin position="88"/>
        <end position="113"/>
    </location>
</feature>
<evidence type="ECO:0000256" key="9">
    <source>
        <dbReference type="SAM" id="Phobius"/>
    </source>
</evidence>
<evidence type="ECO:0000256" key="8">
    <source>
        <dbReference type="RuleBase" id="RU000477"/>
    </source>
</evidence>
<dbReference type="GO" id="GO:0005886">
    <property type="term" value="C:plasma membrane"/>
    <property type="evidence" value="ECO:0007669"/>
    <property type="project" value="UniProtKB-SubCell"/>
</dbReference>
<name>A0A226DS97_FOLCA</name>
<evidence type="ECO:0000256" key="2">
    <source>
        <dbReference type="ARBA" id="ARBA00006175"/>
    </source>
</evidence>
<feature type="transmembrane region" description="Helical" evidence="9">
    <location>
        <begin position="48"/>
        <end position="68"/>
    </location>
</feature>
<feature type="transmembrane region" description="Helical" evidence="9">
    <location>
        <begin position="179"/>
        <end position="200"/>
    </location>
</feature>
<evidence type="ECO:0000313" key="11">
    <source>
        <dbReference type="Proteomes" id="UP000198287"/>
    </source>
</evidence>
<dbReference type="InterPro" id="IPR022357">
    <property type="entry name" value="MIP_CS"/>
</dbReference>
<evidence type="ECO:0000256" key="3">
    <source>
        <dbReference type="ARBA" id="ARBA00022448"/>
    </source>
</evidence>
<dbReference type="PANTHER" id="PTHR19139">
    <property type="entry name" value="AQUAPORIN TRANSPORTER"/>
    <property type="match status" value="1"/>
</dbReference>
<evidence type="ECO:0000256" key="4">
    <source>
        <dbReference type="ARBA" id="ARBA00022475"/>
    </source>
</evidence>
<dbReference type="PROSITE" id="PS51257">
    <property type="entry name" value="PROKAR_LIPOPROTEIN"/>
    <property type="match status" value="1"/>
</dbReference>
<dbReference type="OMA" id="SNTREPP"/>
<sequence length="278" mass="29858">MRCQVLHIRVSWRELCQGVVRELIGSCLLIVVGCGSVLSANFSNPKVFNVTGVALCWGMMIASLAFTLECHMNPAVSFALASTGQIPLLTCALYIVAQCMGTTLGAQILVGFTPKKFTWSLGVTQLAKGVSPMQALGMEFISTFLLLLVVSAANDTSRGTSEQPGGTYMSTSLKSVSSNLVVGLCVSALILFFGPFTGASMNPARTFGPSFITGNWKNHWIYWLGPILGAFTGVVCYHFLFQTPQKSNTREPPVIKNESNGHIPRVEEKGIHCVTLGA</sequence>
<dbReference type="AlphaFoldDB" id="A0A226DS97"/>
<dbReference type="PRINTS" id="PR00783">
    <property type="entry name" value="MINTRINSICP"/>
</dbReference>
<reference evidence="10 11" key="1">
    <citation type="submission" date="2015-12" db="EMBL/GenBank/DDBJ databases">
        <title>The genome of Folsomia candida.</title>
        <authorList>
            <person name="Faddeeva A."/>
            <person name="Derks M.F."/>
            <person name="Anvar Y."/>
            <person name="Smit S."/>
            <person name="Van Straalen N."/>
            <person name="Roelofs D."/>
        </authorList>
    </citation>
    <scope>NUCLEOTIDE SEQUENCE [LARGE SCALE GENOMIC DNA]</scope>
    <source>
        <strain evidence="10 11">VU population</strain>
        <tissue evidence="10">Whole body</tissue>
    </source>
</reference>
<dbReference type="Gene3D" id="1.20.1080.10">
    <property type="entry name" value="Glycerol uptake facilitator protein"/>
    <property type="match status" value="1"/>
</dbReference>